<feature type="non-terminal residue" evidence="2">
    <location>
        <position position="1"/>
    </location>
</feature>
<dbReference type="EMBL" id="BNCO01000019">
    <property type="protein sequence ID" value="GIL54809.1"/>
    <property type="molecule type" value="Genomic_DNA"/>
</dbReference>
<evidence type="ECO:0008006" key="4">
    <source>
        <dbReference type="Google" id="ProtNLM"/>
    </source>
</evidence>
<proteinExistence type="predicted"/>
<dbReference type="Proteomes" id="UP000747399">
    <property type="component" value="Unassembled WGS sequence"/>
</dbReference>
<keyword evidence="1" id="KW-0732">Signal</keyword>
<feature type="chain" id="PRO_5035290126" description="Pherophorin domain-containing protein" evidence="1">
    <location>
        <begin position="37"/>
        <end position="224"/>
    </location>
</feature>
<evidence type="ECO:0000313" key="2">
    <source>
        <dbReference type="EMBL" id="GIL54809.1"/>
    </source>
</evidence>
<keyword evidence="3" id="KW-1185">Reference proteome</keyword>
<gene>
    <name evidence="2" type="ORF">Vafri_10497</name>
</gene>
<sequence length="224" mass="24303">MARPNCDPRWIFELLPYPWQRCFHSFLLLLLPLVATSLLALDAATPPSPLPWSPPSPLLTRPLPLRPPPPQPTIAAASVLSIYIKGKLQYRPTKPVGSWLLTSTNGSSTSYALPNQPVDVLLGQEISPGRGVSLTCFLHNTSTTTCSNITNARVTQAAMPIQATNITLGMLVMVLSLSNSSECNSRGGANVTQVQNAFLGPNGYADFFGNCSYDMMVFDRQKLT</sequence>
<feature type="signal peptide" evidence="1">
    <location>
        <begin position="1"/>
        <end position="36"/>
    </location>
</feature>
<evidence type="ECO:0000256" key="1">
    <source>
        <dbReference type="SAM" id="SignalP"/>
    </source>
</evidence>
<name>A0A8J4B618_9CHLO</name>
<comment type="caution">
    <text evidence="2">The sequence shown here is derived from an EMBL/GenBank/DDBJ whole genome shotgun (WGS) entry which is preliminary data.</text>
</comment>
<organism evidence="2 3">
    <name type="scientific">Volvox africanus</name>
    <dbReference type="NCBI Taxonomy" id="51714"/>
    <lineage>
        <taxon>Eukaryota</taxon>
        <taxon>Viridiplantae</taxon>
        <taxon>Chlorophyta</taxon>
        <taxon>core chlorophytes</taxon>
        <taxon>Chlorophyceae</taxon>
        <taxon>CS clade</taxon>
        <taxon>Chlamydomonadales</taxon>
        <taxon>Volvocaceae</taxon>
        <taxon>Volvox</taxon>
    </lineage>
</organism>
<evidence type="ECO:0000313" key="3">
    <source>
        <dbReference type="Proteomes" id="UP000747399"/>
    </source>
</evidence>
<protein>
    <recommendedName>
        <fullName evidence="4">Pherophorin domain-containing protein</fullName>
    </recommendedName>
</protein>
<dbReference type="AlphaFoldDB" id="A0A8J4B618"/>
<accession>A0A8J4B618</accession>
<reference evidence="2" key="1">
    <citation type="journal article" date="2021" name="Proc. Natl. Acad. Sci. U.S.A.">
        <title>Three genomes in the algal genus Volvox reveal the fate of a haploid sex-determining region after a transition to homothallism.</title>
        <authorList>
            <person name="Yamamoto K."/>
            <person name="Hamaji T."/>
            <person name="Kawai-Toyooka H."/>
            <person name="Matsuzaki R."/>
            <person name="Takahashi F."/>
            <person name="Nishimura Y."/>
            <person name="Kawachi M."/>
            <person name="Noguchi H."/>
            <person name="Minakuchi Y."/>
            <person name="Umen J.G."/>
            <person name="Toyoda A."/>
            <person name="Nozaki H."/>
        </authorList>
    </citation>
    <scope>NUCLEOTIDE SEQUENCE</scope>
    <source>
        <strain evidence="2">NIES-3780</strain>
    </source>
</reference>